<evidence type="ECO:0000256" key="2">
    <source>
        <dbReference type="ARBA" id="ARBA00022448"/>
    </source>
</evidence>
<evidence type="ECO:0000256" key="5">
    <source>
        <dbReference type="ARBA" id="ARBA00022692"/>
    </source>
</evidence>
<comment type="similarity">
    <text evidence="8">Belongs to the TsuA/YedE (TC 9.B.102) family.</text>
</comment>
<name>A0A2P8HWI8_9BACI</name>
<feature type="transmembrane region" description="Helical" evidence="9">
    <location>
        <begin position="166"/>
        <end position="188"/>
    </location>
</feature>
<dbReference type="GO" id="GO:0005886">
    <property type="term" value="C:plasma membrane"/>
    <property type="evidence" value="ECO:0007669"/>
    <property type="project" value="UniProtKB-SubCell"/>
</dbReference>
<feature type="transmembrane region" description="Helical" evidence="9">
    <location>
        <begin position="20"/>
        <end position="38"/>
    </location>
</feature>
<keyword evidence="3" id="KW-1003">Cell membrane</keyword>
<keyword evidence="4" id="KW-0997">Cell inner membrane</keyword>
<dbReference type="AlphaFoldDB" id="A0A2P8HWI8"/>
<feature type="transmembrane region" description="Helical" evidence="9">
    <location>
        <begin position="64"/>
        <end position="83"/>
    </location>
</feature>
<keyword evidence="5 9" id="KW-0812">Transmembrane</keyword>
<evidence type="ECO:0000256" key="7">
    <source>
        <dbReference type="ARBA" id="ARBA00023136"/>
    </source>
</evidence>
<evidence type="ECO:0000256" key="1">
    <source>
        <dbReference type="ARBA" id="ARBA00004429"/>
    </source>
</evidence>
<evidence type="ECO:0000256" key="4">
    <source>
        <dbReference type="ARBA" id="ARBA00022519"/>
    </source>
</evidence>
<keyword evidence="7 9" id="KW-0472">Membrane</keyword>
<keyword evidence="2" id="KW-0813">Transport</keyword>
<evidence type="ECO:0000313" key="10">
    <source>
        <dbReference type="EMBL" id="PSL50601.1"/>
    </source>
</evidence>
<accession>A0A2P8HWI8</accession>
<proteinExistence type="inferred from homology"/>
<feature type="transmembrane region" description="Helical" evidence="9">
    <location>
        <begin position="133"/>
        <end position="154"/>
    </location>
</feature>
<reference evidence="10 11" key="1">
    <citation type="submission" date="2018-03" db="EMBL/GenBank/DDBJ databases">
        <title>Genomic Encyclopedia of Type Strains, Phase III (KMG-III): the genomes of soil and plant-associated and newly described type strains.</title>
        <authorList>
            <person name="Whitman W."/>
        </authorList>
    </citation>
    <scope>NUCLEOTIDE SEQUENCE [LARGE SCALE GENOMIC DNA]</scope>
    <source>
        <strain evidence="10 11">CGMCC 1.07653</strain>
    </source>
</reference>
<organism evidence="10 11">
    <name type="scientific">Salsuginibacillus halophilus</name>
    <dbReference type="NCBI Taxonomy" id="517424"/>
    <lineage>
        <taxon>Bacteria</taxon>
        <taxon>Bacillati</taxon>
        <taxon>Bacillota</taxon>
        <taxon>Bacilli</taxon>
        <taxon>Bacillales</taxon>
        <taxon>Bacillaceae</taxon>
        <taxon>Salsuginibacillus</taxon>
    </lineage>
</organism>
<protein>
    <submittedName>
        <fullName evidence="10">Sulfur transporter</fullName>
    </submittedName>
</protein>
<evidence type="ECO:0000256" key="9">
    <source>
        <dbReference type="SAM" id="Phobius"/>
    </source>
</evidence>
<dbReference type="PANTHER" id="PTHR30574:SF1">
    <property type="entry name" value="SULPHUR TRANSPORT DOMAIN-CONTAINING PROTEIN"/>
    <property type="match status" value="1"/>
</dbReference>
<evidence type="ECO:0000256" key="6">
    <source>
        <dbReference type="ARBA" id="ARBA00022989"/>
    </source>
</evidence>
<gene>
    <name evidence="10" type="ORF">B0H94_103214</name>
</gene>
<comment type="caution">
    <text evidence="10">The sequence shown here is derived from an EMBL/GenBank/DDBJ whole genome shotgun (WGS) entry which is preliminary data.</text>
</comment>
<dbReference type="EMBL" id="PYAV01000003">
    <property type="protein sequence ID" value="PSL50601.1"/>
    <property type="molecule type" value="Genomic_DNA"/>
</dbReference>
<evidence type="ECO:0000256" key="3">
    <source>
        <dbReference type="ARBA" id="ARBA00022475"/>
    </source>
</evidence>
<dbReference type="Proteomes" id="UP000242310">
    <property type="component" value="Unassembled WGS sequence"/>
</dbReference>
<keyword evidence="11" id="KW-1185">Reference proteome</keyword>
<evidence type="ECO:0000256" key="8">
    <source>
        <dbReference type="ARBA" id="ARBA00035655"/>
    </source>
</evidence>
<evidence type="ECO:0000313" key="11">
    <source>
        <dbReference type="Proteomes" id="UP000242310"/>
    </source>
</evidence>
<dbReference type="Pfam" id="PF04143">
    <property type="entry name" value="Sulf_transp"/>
    <property type="match status" value="1"/>
</dbReference>
<feature type="transmembrane region" description="Helical" evidence="9">
    <location>
        <begin position="194"/>
        <end position="215"/>
    </location>
</feature>
<keyword evidence="6 9" id="KW-1133">Transmembrane helix</keyword>
<dbReference type="PANTHER" id="PTHR30574">
    <property type="entry name" value="INNER MEMBRANE PROTEIN YEDE"/>
    <property type="match status" value="1"/>
</dbReference>
<sequence length="232" mass="24817">MPSFGSVSLAEDTGLGFLGAWALQAFIFAAVIVITLVYQKKKRPPEVTAIPTESGIRRLFRGSWPLWIAALLLALLNAVTLMVRGEPWGITSAFALWGTKVIEFFGVDAASWGFWADNQEPLQQSVFLDSTSVMNFGIITGAFIASAAGGLFALKKVPMKTAAASLIGGLMMGYGARLAFGCNIGAYFGGIASFSIHGWLWAVMALAGSFLALWLRPKFGLSVPNKKDKTIS</sequence>
<dbReference type="InterPro" id="IPR007272">
    <property type="entry name" value="Sulf_transp_TsuA/YedE"/>
</dbReference>
<comment type="subcellular location">
    <subcellularLocation>
        <location evidence="1">Cell inner membrane</location>
        <topology evidence="1">Multi-pass membrane protein</topology>
    </subcellularLocation>
</comment>